<feature type="region of interest" description="Disordered" evidence="1">
    <location>
        <begin position="60"/>
        <end position="156"/>
    </location>
</feature>
<reference evidence="3" key="2">
    <citation type="submission" date="2011-02" db="EMBL/GenBank/DDBJ databases">
        <authorList>
            <person name="MacLean D."/>
        </authorList>
    </citation>
    <scope>NUCLEOTIDE SEQUENCE</scope>
</reference>
<dbReference type="Gene3D" id="2.30.30.140">
    <property type="match status" value="1"/>
</dbReference>
<gene>
    <name evidence="3" type="primary">AlNc14C1G61</name>
    <name evidence="3" type="ORF">ALNC14_000660</name>
</gene>
<dbReference type="AlphaFoldDB" id="F0VYQ9"/>
<dbReference type="SUPFAM" id="SSF46942">
    <property type="entry name" value="Elongation factor TFIIS domain 2"/>
    <property type="match status" value="1"/>
</dbReference>
<feature type="compositionally biased region" description="Polar residues" evidence="1">
    <location>
        <begin position="323"/>
        <end position="332"/>
    </location>
</feature>
<dbReference type="CDD" id="cd05162">
    <property type="entry name" value="PWWP"/>
    <property type="match status" value="1"/>
</dbReference>
<organism evidence="3">
    <name type="scientific">Albugo laibachii Nc14</name>
    <dbReference type="NCBI Taxonomy" id="890382"/>
    <lineage>
        <taxon>Eukaryota</taxon>
        <taxon>Sar</taxon>
        <taxon>Stramenopiles</taxon>
        <taxon>Oomycota</taxon>
        <taxon>Peronosporomycetes</taxon>
        <taxon>Albuginales</taxon>
        <taxon>Albuginaceae</taxon>
        <taxon>Albugo</taxon>
    </lineage>
</organism>
<dbReference type="HOGENOM" id="CLU_007325_0_0_1"/>
<evidence type="ECO:0000256" key="1">
    <source>
        <dbReference type="SAM" id="MobiDB-lite"/>
    </source>
</evidence>
<feature type="compositionally biased region" description="Basic and acidic residues" evidence="1">
    <location>
        <begin position="728"/>
        <end position="740"/>
    </location>
</feature>
<feature type="domain" description="PWWP" evidence="2">
    <location>
        <begin position="182"/>
        <end position="250"/>
    </location>
</feature>
<dbReference type="PROSITE" id="PS50812">
    <property type="entry name" value="PWWP"/>
    <property type="match status" value="1"/>
</dbReference>
<sequence length="917" mass="100703">MTKMMSEAPPPPSIQATFYLGRRHETLLPDAVSLDIMSDKGHVATEESVASVSIATEKDALVEPQLSPASHPVEKPEETNTNGTNQPIEKESESAKNLAELIGVADVTSIPSQQKAENEDTESDPEPQKKKIKIAKAGSTPKKKAPNSSRKRKATSSEVESAVDFDIISRVAALPQEVKDLFGQLVWAKMQGYPYWPALVVDPRYLPASQQKQAIRSFETSKYWVFFYRARNFGPVPCKSVEKWLDASQKYREGFPAAAAKPSKRRKELMGAIEDADVDYKLSVTERAAEFLEYTDGTPKRASKAQAVSSQQASQDQVAANKESGSTPTINKQKVARPKDKIIDKVAPGSSVGIEKNTLQHIDKEKKSQAEEQPTPAIAKDECGAESIQQPLSKTTIDKIPSGNVVESKIGDASIHQPLSKTTIDKIPSDSPGNVAEGKDEKESIKQPLSKTTIDKIPFWNVVESKSGNDSIQQPLTTTIDKEPSNSSVQSVEDILCQSQPATHTLETKSDPETQRTQVIDESTKGFTEMQLIKIDIDAQTSEVAVVREVESGRIDWLVFGKRLTSLSEDESANRDELLQMLTKVFEAKKIWKVDIEKSGVGPVISKLRKSTNPSLAQTAKSLRKYLIATLNKDLKAQDNKSRKKQNTTKSQDSTLNDKSNVKEISTGKIVESQTEHGERKKDEEKTASHGPTEAESIGDQTANLSSKPEQLADTKSIQSEKVPLESFKVDKPASTESKLEPATCTSENVDASCHVEGLVPKEAAQEVVTSNGQVQKQTPEESSESTSVATAAKIESTTPALDSEASTNDLKSTDSAAKEPVPLIQEPKKDEYRLRVIEMLTISLGSQYGNLAEAIEQCIYDRFTESNDLYRAHARLVTFTLKDDEKLKSRVLSGSIHGFELAYATNDFLRQTRKVA</sequence>
<feature type="region of interest" description="Disordered" evidence="1">
    <location>
        <begin position="637"/>
        <end position="747"/>
    </location>
</feature>
<name>F0VYQ9_9STRA</name>
<feature type="region of interest" description="Disordered" evidence="1">
    <location>
        <begin position="417"/>
        <end position="446"/>
    </location>
</feature>
<dbReference type="SUPFAM" id="SSF63748">
    <property type="entry name" value="Tudor/PWWP/MBT"/>
    <property type="match status" value="1"/>
</dbReference>
<evidence type="ECO:0000313" key="3">
    <source>
        <dbReference type="EMBL" id="CCA13923.1"/>
    </source>
</evidence>
<accession>F0VYQ9</accession>
<feature type="region of interest" description="Disordered" evidence="1">
    <location>
        <begin position="299"/>
        <end position="337"/>
    </location>
</feature>
<evidence type="ECO:0000259" key="2">
    <source>
        <dbReference type="PROSITE" id="PS50812"/>
    </source>
</evidence>
<feature type="compositionally biased region" description="Low complexity" evidence="1">
    <location>
        <begin position="304"/>
        <end position="320"/>
    </location>
</feature>
<protein>
    <submittedName>
        <fullName evidence="3">Uncharacterized protein AlNc14C1G61</fullName>
    </submittedName>
</protein>
<feature type="compositionally biased region" description="Basic residues" evidence="1">
    <location>
        <begin position="141"/>
        <end position="154"/>
    </location>
</feature>
<feature type="compositionally biased region" description="Polar residues" evidence="1">
    <location>
        <begin position="796"/>
        <end position="816"/>
    </location>
</feature>
<dbReference type="EMBL" id="FR824046">
    <property type="protein sequence ID" value="CCA13923.1"/>
    <property type="molecule type" value="Genomic_DNA"/>
</dbReference>
<dbReference type="InterPro" id="IPR036575">
    <property type="entry name" value="TFIIS_cen_dom_sf"/>
</dbReference>
<feature type="compositionally biased region" description="Polar residues" evidence="1">
    <location>
        <begin position="699"/>
        <end position="720"/>
    </location>
</feature>
<proteinExistence type="predicted"/>
<feature type="compositionally biased region" description="Polar residues" evidence="1">
    <location>
        <begin position="648"/>
        <end position="659"/>
    </location>
</feature>
<dbReference type="SMART" id="SM00293">
    <property type="entry name" value="PWWP"/>
    <property type="match status" value="1"/>
</dbReference>
<dbReference type="InterPro" id="IPR000313">
    <property type="entry name" value="PWWP_dom"/>
</dbReference>
<feature type="region of interest" description="Disordered" evidence="1">
    <location>
        <begin position="766"/>
        <end position="825"/>
    </location>
</feature>
<dbReference type="GO" id="GO:0006351">
    <property type="term" value="P:DNA-templated transcription"/>
    <property type="evidence" value="ECO:0007669"/>
    <property type="project" value="InterPro"/>
</dbReference>
<dbReference type="Pfam" id="PF00855">
    <property type="entry name" value="PWWP"/>
    <property type="match status" value="1"/>
</dbReference>
<feature type="compositionally biased region" description="Basic and acidic residues" evidence="1">
    <location>
        <begin position="674"/>
        <end position="688"/>
    </location>
</feature>
<reference evidence="3" key="1">
    <citation type="journal article" date="2011" name="PLoS Biol.">
        <title>Gene gain and loss during evolution of obligate parasitism in the white rust pathogen of Arabidopsis thaliana.</title>
        <authorList>
            <person name="Kemen E."/>
            <person name="Gardiner A."/>
            <person name="Schultz-Larsen T."/>
            <person name="Kemen A.C."/>
            <person name="Balmuth A.L."/>
            <person name="Robert-Seilaniantz A."/>
            <person name="Bailey K."/>
            <person name="Holub E."/>
            <person name="Studholme D.J."/>
            <person name="Maclean D."/>
            <person name="Jones J.D."/>
        </authorList>
    </citation>
    <scope>NUCLEOTIDE SEQUENCE</scope>
</reference>
<feature type="compositionally biased region" description="Polar residues" evidence="1">
    <location>
        <begin position="768"/>
        <end position="778"/>
    </location>
</feature>